<organism evidence="2 3">
    <name type="scientific">Hirsutella minnesotensis 3608</name>
    <dbReference type="NCBI Taxonomy" id="1043627"/>
    <lineage>
        <taxon>Eukaryota</taxon>
        <taxon>Fungi</taxon>
        <taxon>Dikarya</taxon>
        <taxon>Ascomycota</taxon>
        <taxon>Pezizomycotina</taxon>
        <taxon>Sordariomycetes</taxon>
        <taxon>Hypocreomycetidae</taxon>
        <taxon>Hypocreales</taxon>
        <taxon>Ophiocordycipitaceae</taxon>
        <taxon>Hirsutella</taxon>
    </lineage>
</organism>
<proteinExistence type="predicted"/>
<dbReference type="EMBL" id="KQ030650">
    <property type="protein sequence ID" value="KJZ70082.1"/>
    <property type="molecule type" value="Genomic_DNA"/>
</dbReference>
<keyword evidence="1" id="KW-0732">Signal</keyword>
<sequence length="244" mass="26082">MKITGTILASYVPSLALALVGDDWRFDNAPADGLNDITFPINIANAPHQTGFYFAQQYEFEGVKDGSYCGLQPREDKNGQSIIHGVFSAFENGTTSSHPNCHNGADGGPGVSCAVDIVGDYSHTYNIYIENAGGTTWRGILIDTETDQGTVIGEYTLPAGSGKILNGDGGFVEYYPWNGEDGHPCDTLPRTEVTFGDPSSQTEGAFGGRITSVYEYADKEMDCVGRVGFSTSETSLGQNIQVGF</sequence>
<evidence type="ECO:0000313" key="2">
    <source>
        <dbReference type="EMBL" id="KJZ70082.1"/>
    </source>
</evidence>
<dbReference type="AlphaFoldDB" id="A0A0F7ZX45"/>
<evidence type="ECO:0000313" key="3">
    <source>
        <dbReference type="Proteomes" id="UP000054481"/>
    </source>
</evidence>
<dbReference type="OrthoDB" id="5576763at2759"/>
<feature type="signal peptide" evidence="1">
    <location>
        <begin position="1"/>
        <end position="18"/>
    </location>
</feature>
<dbReference type="Proteomes" id="UP000054481">
    <property type="component" value="Unassembled WGS sequence"/>
</dbReference>
<evidence type="ECO:0008006" key="4">
    <source>
        <dbReference type="Google" id="ProtNLM"/>
    </source>
</evidence>
<keyword evidence="3" id="KW-1185">Reference proteome</keyword>
<reference evidence="2 3" key="1">
    <citation type="journal article" date="2014" name="Genome Biol. Evol.">
        <title>Comparative genomics and transcriptomics analyses reveal divergent lifestyle features of nematode endoparasitic fungus Hirsutella minnesotensis.</title>
        <authorList>
            <person name="Lai Y."/>
            <person name="Liu K."/>
            <person name="Zhang X."/>
            <person name="Zhang X."/>
            <person name="Li K."/>
            <person name="Wang N."/>
            <person name="Shu C."/>
            <person name="Wu Y."/>
            <person name="Wang C."/>
            <person name="Bushley K.E."/>
            <person name="Xiang M."/>
            <person name="Liu X."/>
        </authorList>
    </citation>
    <scope>NUCLEOTIDE SEQUENCE [LARGE SCALE GENOMIC DNA]</scope>
    <source>
        <strain evidence="2 3">3608</strain>
    </source>
</reference>
<protein>
    <recommendedName>
        <fullName evidence="4">Ubiquitin 3 binding protein But2 C-terminal domain-containing protein</fullName>
    </recommendedName>
</protein>
<feature type="chain" id="PRO_5002526211" description="Ubiquitin 3 binding protein But2 C-terminal domain-containing protein" evidence="1">
    <location>
        <begin position="19"/>
        <end position="244"/>
    </location>
</feature>
<name>A0A0F7ZX45_9HYPO</name>
<evidence type="ECO:0000256" key="1">
    <source>
        <dbReference type="SAM" id="SignalP"/>
    </source>
</evidence>
<accession>A0A0F7ZX45</accession>
<gene>
    <name evidence="2" type="ORF">HIM_10522</name>
</gene>